<dbReference type="InterPro" id="IPR000182">
    <property type="entry name" value="GNAT_dom"/>
</dbReference>
<dbReference type="EMBL" id="JADPRT010000001">
    <property type="protein sequence ID" value="MBF9066877.1"/>
    <property type="molecule type" value="Genomic_DNA"/>
</dbReference>
<sequence>MITTRTATAADVTTLAALNAVVHDLHARTRPDIFVTAPAVDALEALLTEQLAEPGVTFVLAETPDGRAVGYAMARVVERPASVLALPETFVSLQQIAVDPTAARGGVGTALLEQVRAIGRAAGCRRLVTQVRDFNEDAYAFYRSAGLSPVTRTLEQAL</sequence>
<dbReference type="CDD" id="cd04301">
    <property type="entry name" value="NAT_SF"/>
    <property type="match status" value="1"/>
</dbReference>
<dbReference type="Proteomes" id="UP000657385">
    <property type="component" value="Unassembled WGS sequence"/>
</dbReference>
<dbReference type="Gene3D" id="3.40.630.30">
    <property type="match status" value="1"/>
</dbReference>
<dbReference type="InterPro" id="IPR016181">
    <property type="entry name" value="Acyl_CoA_acyltransferase"/>
</dbReference>
<feature type="domain" description="N-acetyltransferase" evidence="3">
    <location>
        <begin position="2"/>
        <end position="158"/>
    </location>
</feature>
<evidence type="ECO:0000256" key="2">
    <source>
        <dbReference type="ARBA" id="ARBA00023315"/>
    </source>
</evidence>
<keyword evidence="2" id="KW-0012">Acyltransferase</keyword>
<dbReference type="Pfam" id="PF00583">
    <property type="entry name" value="Acetyltransf_1"/>
    <property type="match status" value="1"/>
</dbReference>
<comment type="caution">
    <text evidence="4">The sequence shown here is derived from an EMBL/GenBank/DDBJ whole genome shotgun (WGS) entry which is preliminary data.</text>
</comment>
<dbReference type="GO" id="GO:0016747">
    <property type="term" value="F:acyltransferase activity, transferring groups other than amino-acyl groups"/>
    <property type="evidence" value="ECO:0007669"/>
    <property type="project" value="InterPro"/>
</dbReference>
<dbReference type="AlphaFoldDB" id="A0A931B0G3"/>
<evidence type="ECO:0000259" key="3">
    <source>
        <dbReference type="PROSITE" id="PS51186"/>
    </source>
</evidence>
<dbReference type="RefSeq" id="WP_196192050.1">
    <property type="nucleotide sequence ID" value="NZ_JADPRT010000001.1"/>
</dbReference>
<gene>
    <name evidence="4" type="ORF">I2501_02340</name>
</gene>
<dbReference type="SUPFAM" id="SSF55729">
    <property type="entry name" value="Acyl-CoA N-acyltransferases (Nat)"/>
    <property type="match status" value="1"/>
</dbReference>
<dbReference type="InterPro" id="IPR050832">
    <property type="entry name" value="Bact_Acetyltransf"/>
</dbReference>
<evidence type="ECO:0000313" key="5">
    <source>
        <dbReference type="Proteomes" id="UP000657385"/>
    </source>
</evidence>
<dbReference type="PANTHER" id="PTHR43877">
    <property type="entry name" value="AMINOALKYLPHOSPHONATE N-ACETYLTRANSFERASE-RELATED-RELATED"/>
    <property type="match status" value="1"/>
</dbReference>
<name>A0A931B0G3_9ACTN</name>
<evidence type="ECO:0000256" key="1">
    <source>
        <dbReference type="ARBA" id="ARBA00022679"/>
    </source>
</evidence>
<dbReference type="PROSITE" id="PS51186">
    <property type="entry name" value="GNAT"/>
    <property type="match status" value="1"/>
</dbReference>
<organism evidence="4 5">
    <name type="scientific">Streptacidiphilus fuscans</name>
    <dbReference type="NCBI Taxonomy" id="2789292"/>
    <lineage>
        <taxon>Bacteria</taxon>
        <taxon>Bacillati</taxon>
        <taxon>Actinomycetota</taxon>
        <taxon>Actinomycetes</taxon>
        <taxon>Kitasatosporales</taxon>
        <taxon>Streptomycetaceae</taxon>
        <taxon>Streptacidiphilus</taxon>
    </lineage>
</organism>
<accession>A0A931B0G3</accession>
<reference evidence="4" key="1">
    <citation type="submission" date="2020-11" db="EMBL/GenBank/DDBJ databases">
        <title>Isolation and identification of active actinomycetes.</title>
        <authorList>
            <person name="Yu B."/>
        </authorList>
    </citation>
    <scope>NUCLEOTIDE SEQUENCE</scope>
    <source>
        <strain evidence="4">NEAU-YB345</strain>
    </source>
</reference>
<protein>
    <submittedName>
        <fullName evidence="4">GNAT family N-acetyltransferase</fullName>
    </submittedName>
</protein>
<evidence type="ECO:0000313" key="4">
    <source>
        <dbReference type="EMBL" id="MBF9066877.1"/>
    </source>
</evidence>
<keyword evidence="5" id="KW-1185">Reference proteome</keyword>
<proteinExistence type="predicted"/>
<keyword evidence="1" id="KW-0808">Transferase</keyword>